<dbReference type="EMBL" id="BLXT01003916">
    <property type="protein sequence ID" value="GFO07839.1"/>
    <property type="molecule type" value="Genomic_DNA"/>
</dbReference>
<gene>
    <name evidence="1" type="ORF">PoB_003434400</name>
</gene>
<organism evidence="1 2">
    <name type="scientific">Plakobranchus ocellatus</name>
    <dbReference type="NCBI Taxonomy" id="259542"/>
    <lineage>
        <taxon>Eukaryota</taxon>
        <taxon>Metazoa</taxon>
        <taxon>Spiralia</taxon>
        <taxon>Lophotrochozoa</taxon>
        <taxon>Mollusca</taxon>
        <taxon>Gastropoda</taxon>
        <taxon>Heterobranchia</taxon>
        <taxon>Euthyneura</taxon>
        <taxon>Panpulmonata</taxon>
        <taxon>Sacoglossa</taxon>
        <taxon>Placobranchoidea</taxon>
        <taxon>Plakobranchidae</taxon>
        <taxon>Plakobranchus</taxon>
    </lineage>
</organism>
<dbReference type="AlphaFoldDB" id="A0AAV4ANB3"/>
<protein>
    <submittedName>
        <fullName evidence="1">I-type lectin-like protein 3</fullName>
    </submittedName>
</protein>
<evidence type="ECO:0000313" key="2">
    <source>
        <dbReference type="Proteomes" id="UP000735302"/>
    </source>
</evidence>
<reference evidence="1 2" key="1">
    <citation type="journal article" date="2021" name="Elife">
        <title>Chloroplast acquisition without the gene transfer in kleptoplastic sea slugs, Plakobranchus ocellatus.</title>
        <authorList>
            <person name="Maeda T."/>
            <person name="Takahashi S."/>
            <person name="Yoshida T."/>
            <person name="Shimamura S."/>
            <person name="Takaki Y."/>
            <person name="Nagai Y."/>
            <person name="Toyoda A."/>
            <person name="Suzuki Y."/>
            <person name="Arimoto A."/>
            <person name="Ishii H."/>
            <person name="Satoh N."/>
            <person name="Nishiyama T."/>
            <person name="Hasebe M."/>
            <person name="Maruyama T."/>
            <person name="Minagawa J."/>
            <person name="Obokata J."/>
            <person name="Shigenobu S."/>
        </authorList>
    </citation>
    <scope>NUCLEOTIDE SEQUENCE [LARGE SCALE GENOMIC DNA]</scope>
</reference>
<sequence>MEEKLGNRRISVKLKKYDSRCVFLIVLLGLISLGSCQRPEIVEDILPEVKRVGMTATLNCTVAKLSGFKVQWSFKNPRGEEIISTNKDIVIVNYLKGGIRDYE</sequence>
<comment type="caution">
    <text evidence="1">The sequence shown here is derived from an EMBL/GenBank/DDBJ whole genome shotgun (WGS) entry which is preliminary data.</text>
</comment>
<evidence type="ECO:0000313" key="1">
    <source>
        <dbReference type="EMBL" id="GFO07839.1"/>
    </source>
</evidence>
<proteinExistence type="predicted"/>
<dbReference type="Proteomes" id="UP000735302">
    <property type="component" value="Unassembled WGS sequence"/>
</dbReference>
<name>A0AAV4ANB3_9GAST</name>
<accession>A0AAV4ANB3</accession>
<keyword evidence="2" id="KW-1185">Reference proteome</keyword>